<dbReference type="GO" id="GO:0008801">
    <property type="term" value="F:beta-phosphoglucomutase activity"/>
    <property type="evidence" value="ECO:0007669"/>
    <property type="project" value="UniProtKB-EC"/>
</dbReference>
<dbReference type="SUPFAM" id="SSF56784">
    <property type="entry name" value="HAD-like"/>
    <property type="match status" value="1"/>
</dbReference>
<evidence type="ECO:0000256" key="1">
    <source>
        <dbReference type="ARBA" id="ARBA00001946"/>
    </source>
</evidence>
<keyword evidence="12" id="KW-1185">Reference proteome</keyword>
<dbReference type="Gene3D" id="3.40.50.1000">
    <property type="entry name" value="HAD superfamily/HAD-like"/>
    <property type="match status" value="1"/>
</dbReference>
<dbReference type="STRING" id="435880.SAMN04487988_105127"/>
<reference evidence="12" key="1">
    <citation type="submission" date="2016-10" db="EMBL/GenBank/DDBJ databases">
        <authorList>
            <person name="Varghese N."/>
            <person name="Submissions S."/>
        </authorList>
    </citation>
    <scope>NUCLEOTIDE SEQUENCE [LARGE SCALE GENOMIC DNA]</scope>
    <source>
        <strain evidence="12">DSM 19315</strain>
    </source>
</reference>
<dbReference type="InterPro" id="IPR010976">
    <property type="entry name" value="B-phosphoglucomutase_hydrolase"/>
</dbReference>
<dbReference type="Gene3D" id="1.10.150.240">
    <property type="entry name" value="Putative phosphatase, domain 2"/>
    <property type="match status" value="1"/>
</dbReference>
<dbReference type="Pfam" id="PF00702">
    <property type="entry name" value="Hydrolase"/>
    <property type="match status" value="1"/>
</dbReference>
<evidence type="ECO:0000256" key="10">
    <source>
        <dbReference type="ARBA" id="ARBA00044991"/>
    </source>
</evidence>
<sequence>MDMDGVITQTTEIHTEAWKRMFDDFLQNEYGPDFKPLAIEDYKEFIDGISRFDGVRNFLKSRNIELPEGLEDDDSEKKTVYGLGRRKNHIFLKLLEKRGATKYEDALEMIDYWKKKGMKLAVISASRNCKHILNSVGILDLFDARVDGITQKEENLKGKPEPDIFLRACKLLEVSVGQAIVIEDARAGIRAGKKGQFPLVIGVDRYGDGENLKEAGADMVVGNLCELKGQLI</sequence>
<protein>
    <recommendedName>
        <fullName evidence="10">Beta-phosphoglucomutase</fullName>
        <ecNumber evidence="9">5.4.2.6</ecNumber>
    </recommendedName>
</protein>
<accession>A0A1I2SYJ6</accession>
<evidence type="ECO:0000256" key="9">
    <source>
        <dbReference type="ARBA" id="ARBA00044968"/>
    </source>
</evidence>
<keyword evidence="6" id="KW-0413">Isomerase</keyword>
<dbReference type="SFLD" id="SFLDG01129">
    <property type="entry name" value="C1.5:_HAD__Beta-PGM__Phosphata"/>
    <property type="match status" value="1"/>
</dbReference>
<keyword evidence="4" id="KW-0479">Metal-binding</keyword>
<evidence type="ECO:0000313" key="12">
    <source>
        <dbReference type="Proteomes" id="UP000199642"/>
    </source>
</evidence>
<comment type="similarity">
    <text evidence="2">Belongs to the HAD-like hydrolase superfamily. CbbY/CbbZ/Gph/YieH family.</text>
</comment>
<keyword evidence="11" id="KW-0378">Hydrolase</keyword>
<dbReference type="InterPro" id="IPR051600">
    <property type="entry name" value="Beta-PGM-like"/>
</dbReference>
<keyword evidence="3" id="KW-0597">Phosphoprotein</keyword>
<dbReference type="InterPro" id="IPR006439">
    <property type="entry name" value="HAD-SF_hydro_IA"/>
</dbReference>
<gene>
    <name evidence="11" type="ORF">SAMN04487988_105127</name>
</gene>
<dbReference type="PANTHER" id="PTHR46193:SF18">
    <property type="entry name" value="HEXITOL PHOSPHATASE B"/>
    <property type="match status" value="1"/>
</dbReference>
<dbReference type="SFLD" id="SFLDS00003">
    <property type="entry name" value="Haloacid_Dehalogenase"/>
    <property type="match status" value="1"/>
</dbReference>
<evidence type="ECO:0000256" key="4">
    <source>
        <dbReference type="ARBA" id="ARBA00022723"/>
    </source>
</evidence>
<evidence type="ECO:0000256" key="7">
    <source>
        <dbReference type="ARBA" id="ARBA00023277"/>
    </source>
</evidence>
<dbReference type="NCBIfam" id="TIGR02009">
    <property type="entry name" value="PGMB-YQAB-SF"/>
    <property type="match status" value="1"/>
</dbReference>
<proteinExistence type="inferred from homology"/>
<evidence type="ECO:0000256" key="8">
    <source>
        <dbReference type="ARBA" id="ARBA00044926"/>
    </source>
</evidence>
<dbReference type="GO" id="GO:0016787">
    <property type="term" value="F:hydrolase activity"/>
    <property type="evidence" value="ECO:0007669"/>
    <property type="project" value="UniProtKB-KW"/>
</dbReference>
<organism evidence="11 12">
    <name type="scientific">Algoriphagus hitonicola</name>
    <dbReference type="NCBI Taxonomy" id="435880"/>
    <lineage>
        <taxon>Bacteria</taxon>
        <taxon>Pseudomonadati</taxon>
        <taxon>Bacteroidota</taxon>
        <taxon>Cytophagia</taxon>
        <taxon>Cytophagales</taxon>
        <taxon>Cyclobacteriaceae</taxon>
        <taxon>Algoriphagus</taxon>
    </lineage>
</organism>
<keyword evidence="5" id="KW-0460">Magnesium</keyword>
<comment type="cofactor">
    <cofactor evidence="1">
        <name>Mg(2+)</name>
        <dbReference type="ChEBI" id="CHEBI:18420"/>
    </cofactor>
</comment>
<dbReference type="Proteomes" id="UP000199642">
    <property type="component" value="Unassembled WGS sequence"/>
</dbReference>
<dbReference type="InterPro" id="IPR023214">
    <property type="entry name" value="HAD_sf"/>
</dbReference>
<evidence type="ECO:0000256" key="6">
    <source>
        <dbReference type="ARBA" id="ARBA00023235"/>
    </source>
</evidence>
<dbReference type="EMBL" id="FOPC01000005">
    <property type="protein sequence ID" value="SFG57680.1"/>
    <property type="molecule type" value="Genomic_DNA"/>
</dbReference>
<dbReference type="NCBIfam" id="TIGR01509">
    <property type="entry name" value="HAD-SF-IA-v3"/>
    <property type="match status" value="1"/>
</dbReference>
<dbReference type="AlphaFoldDB" id="A0A1I2SYJ6"/>
<evidence type="ECO:0000256" key="5">
    <source>
        <dbReference type="ARBA" id="ARBA00022842"/>
    </source>
</evidence>
<name>A0A1I2SYJ6_9BACT</name>
<evidence type="ECO:0000256" key="2">
    <source>
        <dbReference type="ARBA" id="ARBA00006171"/>
    </source>
</evidence>
<evidence type="ECO:0000256" key="3">
    <source>
        <dbReference type="ARBA" id="ARBA00022553"/>
    </source>
</evidence>
<dbReference type="InterPro" id="IPR036412">
    <property type="entry name" value="HAD-like_sf"/>
</dbReference>
<dbReference type="EC" id="5.4.2.6" evidence="9"/>
<evidence type="ECO:0000313" key="11">
    <source>
        <dbReference type="EMBL" id="SFG57680.1"/>
    </source>
</evidence>
<keyword evidence="7" id="KW-0119">Carbohydrate metabolism</keyword>
<comment type="catalytic activity">
    <reaction evidence="8">
        <text>beta-D-glucose 1-phosphate = beta-D-glucose 6-phosphate</text>
        <dbReference type="Rhea" id="RHEA:20113"/>
        <dbReference type="ChEBI" id="CHEBI:57684"/>
        <dbReference type="ChEBI" id="CHEBI:58247"/>
        <dbReference type="EC" id="5.4.2.6"/>
    </reaction>
</comment>
<dbReference type="GO" id="GO:0046872">
    <property type="term" value="F:metal ion binding"/>
    <property type="evidence" value="ECO:0007669"/>
    <property type="project" value="UniProtKB-KW"/>
</dbReference>
<dbReference type="InterPro" id="IPR023198">
    <property type="entry name" value="PGP-like_dom2"/>
</dbReference>
<dbReference type="PANTHER" id="PTHR46193">
    <property type="entry name" value="6-PHOSPHOGLUCONATE PHOSPHATASE"/>
    <property type="match status" value="1"/>
</dbReference>